<keyword evidence="5 6" id="KW-0539">Nucleus</keyword>
<evidence type="ECO:0000256" key="4">
    <source>
        <dbReference type="ARBA" id="ARBA00023155"/>
    </source>
</evidence>
<dbReference type="AlphaFoldDB" id="A0AAJ0BFS1"/>
<dbReference type="GO" id="GO:0003677">
    <property type="term" value="F:DNA binding"/>
    <property type="evidence" value="ECO:0007669"/>
    <property type="project" value="UniProtKB-UniRule"/>
</dbReference>
<dbReference type="FunFam" id="1.10.10.60:FF:000171">
    <property type="entry name" value="Homeobox transcription factor"/>
    <property type="match status" value="1"/>
</dbReference>
<organism evidence="10 11">
    <name type="scientific">Echria macrotheca</name>
    <dbReference type="NCBI Taxonomy" id="438768"/>
    <lineage>
        <taxon>Eukaryota</taxon>
        <taxon>Fungi</taxon>
        <taxon>Dikarya</taxon>
        <taxon>Ascomycota</taxon>
        <taxon>Pezizomycotina</taxon>
        <taxon>Sordariomycetes</taxon>
        <taxon>Sordariomycetidae</taxon>
        <taxon>Sordariales</taxon>
        <taxon>Schizotheciaceae</taxon>
        <taxon>Echria</taxon>
    </lineage>
</organism>
<dbReference type="SMART" id="SM00389">
    <property type="entry name" value="HOX"/>
    <property type="match status" value="1"/>
</dbReference>
<keyword evidence="11" id="KW-1185">Reference proteome</keyword>
<feature type="compositionally biased region" description="Acidic residues" evidence="8">
    <location>
        <begin position="186"/>
        <end position="195"/>
    </location>
</feature>
<dbReference type="GO" id="GO:0000981">
    <property type="term" value="F:DNA-binding transcription factor activity, RNA polymerase II-specific"/>
    <property type="evidence" value="ECO:0007669"/>
    <property type="project" value="InterPro"/>
</dbReference>
<dbReference type="InterPro" id="IPR001356">
    <property type="entry name" value="HD"/>
</dbReference>
<feature type="DNA-binding region" description="Homeobox" evidence="6">
    <location>
        <begin position="73"/>
        <end position="132"/>
    </location>
</feature>
<feature type="compositionally biased region" description="Polar residues" evidence="8">
    <location>
        <begin position="619"/>
        <end position="636"/>
    </location>
</feature>
<evidence type="ECO:0000256" key="3">
    <source>
        <dbReference type="ARBA" id="ARBA00023125"/>
    </source>
</evidence>
<evidence type="ECO:0000256" key="2">
    <source>
        <dbReference type="ARBA" id="ARBA00010896"/>
    </source>
</evidence>
<dbReference type="InterPro" id="IPR050720">
    <property type="entry name" value="Engrailed_Homeobox_TFs"/>
</dbReference>
<dbReference type="PANTHER" id="PTHR24341">
    <property type="entry name" value="HOMEOBOX PROTEIN ENGRAILED"/>
    <property type="match status" value="1"/>
</dbReference>
<evidence type="ECO:0000256" key="6">
    <source>
        <dbReference type="PROSITE-ProRule" id="PRU00108"/>
    </source>
</evidence>
<gene>
    <name evidence="10" type="ORF">QBC47DRAFT_157133</name>
</gene>
<feature type="region of interest" description="Disordered" evidence="8">
    <location>
        <begin position="338"/>
        <end position="364"/>
    </location>
</feature>
<keyword evidence="4 6" id="KW-0371">Homeobox</keyword>
<feature type="compositionally biased region" description="Basic and acidic residues" evidence="8">
    <location>
        <begin position="143"/>
        <end position="154"/>
    </location>
</feature>
<dbReference type="Proteomes" id="UP001239445">
    <property type="component" value="Unassembled WGS sequence"/>
</dbReference>
<proteinExistence type="inferred from homology"/>
<dbReference type="InterPro" id="IPR009057">
    <property type="entry name" value="Homeodomain-like_sf"/>
</dbReference>
<dbReference type="Pfam" id="PF00046">
    <property type="entry name" value="Homeodomain"/>
    <property type="match status" value="1"/>
</dbReference>
<protein>
    <submittedName>
        <fullName evidence="10">LIM/homeobox protein Lhx3</fullName>
    </submittedName>
</protein>
<comment type="caution">
    <text evidence="10">The sequence shown here is derived from an EMBL/GenBank/DDBJ whole genome shotgun (WGS) entry which is preliminary data.</text>
</comment>
<evidence type="ECO:0000256" key="8">
    <source>
        <dbReference type="SAM" id="MobiDB-lite"/>
    </source>
</evidence>
<evidence type="ECO:0000259" key="9">
    <source>
        <dbReference type="PROSITE" id="PS50071"/>
    </source>
</evidence>
<evidence type="ECO:0000313" key="10">
    <source>
        <dbReference type="EMBL" id="KAK1757475.1"/>
    </source>
</evidence>
<feature type="region of interest" description="Disordered" evidence="8">
    <location>
        <begin position="118"/>
        <end position="239"/>
    </location>
</feature>
<feature type="compositionally biased region" description="Low complexity" evidence="8">
    <location>
        <begin position="345"/>
        <end position="358"/>
    </location>
</feature>
<dbReference type="Gene3D" id="1.10.10.60">
    <property type="entry name" value="Homeodomain-like"/>
    <property type="match status" value="1"/>
</dbReference>
<evidence type="ECO:0000256" key="1">
    <source>
        <dbReference type="ARBA" id="ARBA00004123"/>
    </source>
</evidence>
<evidence type="ECO:0000256" key="5">
    <source>
        <dbReference type="ARBA" id="ARBA00023242"/>
    </source>
</evidence>
<comment type="similarity">
    <text evidence="2">Belongs to the engrailed homeobox family.</text>
</comment>
<feature type="compositionally biased region" description="Polar residues" evidence="8">
    <location>
        <begin position="221"/>
        <end position="235"/>
    </location>
</feature>
<dbReference type="SUPFAM" id="SSF46689">
    <property type="entry name" value="Homeodomain-like"/>
    <property type="match status" value="1"/>
</dbReference>
<dbReference type="CDD" id="cd00086">
    <property type="entry name" value="homeodomain"/>
    <property type="match status" value="1"/>
</dbReference>
<accession>A0AAJ0BFS1</accession>
<dbReference type="PROSITE" id="PS50071">
    <property type="entry name" value="HOMEOBOX_2"/>
    <property type="match status" value="1"/>
</dbReference>
<feature type="region of interest" description="Disordered" evidence="8">
    <location>
        <begin position="597"/>
        <end position="636"/>
    </location>
</feature>
<feature type="compositionally biased region" description="Low complexity" evidence="8">
    <location>
        <begin position="598"/>
        <end position="610"/>
    </location>
</feature>
<evidence type="ECO:0000256" key="7">
    <source>
        <dbReference type="RuleBase" id="RU000682"/>
    </source>
</evidence>
<dbReference type="EMBL" id="MU839830">
    <property type="protein sequence ID" value="KAK1757475.1"/>
    <property type="molecule type" value="Genomic_DNA"/>
</dbReference>
<dbReference type="PROSITE" id="PS00027">
    <property type="entry name" value="HOMEOBOX_1"/>
    <property type="match status" value="1"/>
</dbReference>
<sequence length="636" mass="69591">MDMEFMGHRFQRAYPVADMQHQAAHPDPYGQAHFPQHHAHHPYPFMNHHLAALYQHQHRAAMMGQGMMHGSKQTEPKPRLAKDEVELLEQEFSKNPKPNSSTKRELAEQMGVELPRINNWFQNRRAKEKQMRKTAEFEAQQARQRDSSEPKSGNEQEQGAAGEFYPLSNHHQPLGLSTAPFGESDSGNDEDDEAEAEAKVESDAQQAASHEDQGSAASEPVSVQQTTESPTNSESDGFVHVDYDGFELAAPVPVVHNSFQGPQNHGNFQPNPYGLTLGESQMAQTLAGQDFDGLLQNSAAVHMFPERNYFAVPSIPQFPSQMINDGLVLNNGNETTMHEEPAARPETLSPLSMTSSPPAGVDMRFKSPPPPADIAGRRNMRRPAPLGISSLRGNPLIPGPKTGIDAPRRTETASPMRRISSASGTGRIQKPFANSGGPRSPFFMDRNKEALFQSLQAQSPETTEMNTQSLRENTVASASDDDQGYAFGSMNTVGGYQVFKAESTIKTPPDTPGLAGSFPDQFFTNSAEQLWGYIPHDEPLPTPSLCSHQGSELEFSMAPQMPGYIASQPATPSFPPSIGPTYGGFFGGSLANAEYNFPDSYPSESSARSSPGGGPPRSKQFQFAQNVTPQDFHQEK</sequence>
<dbReference type="PANTHER" id="PTHR24341:SF6">
    <property type="entry name" value="HOMEOBOX PROTEIN INVECTED"/>
    <property type="match status" value="1"/>
</dbReference>
<feature type="domain" description="Homeobox" evidence="9">
    <location>
        <begin position="71"/>
        <end position="131"/>
    </location>
</feature>
<dbReference type="GO" id="GO:0016586">
    <property type="term" value="C:RSC-type complex"/>
    <property type="evidence" value="ECO:0007669"/>
    <property type="project" value="TreeGrafter"/>
</dbReference>
<comment type="subcellular location">
    <subcellularLocation>
        <location evidence="1 6 7">Nucleus</location>
    </subcellularLocation>
</comment>
<name>A0AAJ0BFS1_9PEZI</name>
<feature type="region of interest" description="Disordered" evidence="8">
    <location>
        <begin position="386"/>
        <end position="438"/>
    </location>
</feature>
<dbReference type="InterPro" id="IPR017970">
    <property type="entry name" value="Homeobox_CS"/>
</dbReference>
<keyword evidence="3 6" id="KW-0238">DNA-binding</keyword>
<evidence type="ECO:0000313" key="11">
    <source>
        <dbReference type="Proteomes" id="UP001239445"/>
    </source>
</evidence>
<reference evidence="10" key="1">
    <citation type="submission" date="2023-06" db="EMBL/GenBank/DDBJ databases">
        <title>Genome-scale phylogeny and comparative genomics of the fungal order Sordariales.</title>
        <authorList>
            <consortium name="Lawrence Berkeley National Laboratory"/>
            <person name="Hensen N."/>
            <person name="Bonometti L."/>
            <person name="Westerberg I."/>
            <person name="Brannstrom I.O."/>
            <person name="Guillou S."/>
            <person name="Cros-Aarteil S."/>
            <person name="Calhoun S."/>
            <person name="Haridas S."/>
            <person name="Kuo A."/>
            <person name="Mondo S."/>
            <person name="Pangilinan J."/>
            <person name="Riley R."/>
            <person name="Labutti K."/>
            <person name="Andreopoulos B."/>
            <person name="Lipzen A."/>
            <person name="Chen C."/>
            <person name="Yanf M."/>
            <person name="Daum C."/>
            <person name="Ng V."/>
            <person name="Clum A."/>
            <person name="Steindorff A."/>
            <person name="Ohm R."/>
            <person name="Martin F."/>
            <person name="Silar P."/>
            <person name="Natvig D."/>
            <person name="Lalanne C."/>
            <person name="Gautier V."/>
            <person name="Ament-Velasquez S.L."/>
            <person name="Kruys A."/>
            <person name="Hutchinson M.I."/>
            <person name="Powell A.J."/>
            <person name="Barry K."/>
            <person name="Miller A.N."/>
            <person name="Grigoriev I.V."/>
            <person name="Debuchy R."/>
            <person name="Gladieux P."/>
            <person name="Thoren M.H."/>
            <person name="Johannesson H."/>
        </authorList>
    </citation>
    <scope>NUCLEOTIDE SEQUENCE</scope>
    <source>
        <strain evidence="10">PSN4</strain>
    </source>
</reference>